<dbReference type="AlphaFoldDB" id="A0AAV4PT08"/>
<evidence type="ECO:0000313" key="3">
    <source>
        <dbReference type="Proteomes" id="UP001054945"/>
    </source>
</evidence>
<gene>
    <name evidence="2" type="ORF">CEXT_175361</name>
</gene>
<name>A0AAV4PT08_CAEEX</name>
<organism evidence="2 3">
    <name type="scientific">Caerostris extrusa</name>
    <name type="common">Bark spider</name>
    <name type="synonym">Caerostris bankana</name>
    <dbReference type="NCBI Taxonomy" id="172846"/>
    <lineage>
        <taxon>Eukaryota</taxon>
        <taxon>Metazoa</taxon>
        <taxon>Ecdysozoa</taxon>
        <taxon>Arthropoda</taxon>
        <taxon>Chelicerata</taxon>
        <taxon>Arachnida</taxon>
        <taxon>Araneae</taxon>
        <taxon>Araneomorphae</taxon>
        <taxon>Entelegynae</taxon>
        <taxon>Araneoidea</taxon>
        <taxon>Araneidae</taxon>
        <taxon>Caerostris</taxon>
    </lineage>
</organism>
<comment type="caution">
    <text evidence="2">The sequence shown here is derived from an EMBL/GenBank/DDBJ whole genome shotgun (WGS) entry which is preliminary data.</text>
</comment>
<reference evidence="2 3" key="1">
    <citation type="submission" date="2021-06" db="EMBL/GenBank/DDBJ databases">
        <title>Caerostris extrusa draft genome.</title>
        <authorList>
            <person name="Kono N."/>
            <person name="Arakawa K."/>
        </authorList>
    </citation>
    <scope>NUCLEOTIDE SEQUENCE [LARGE SCALE GENOMIC DNA]</scope>
</reference>
<keyword evidence="1" id="KW-0472">Membrane</keyword>
<dbReference type="EMBL" id="BPLR01005154">
    <property type="protein sequence ID" value="GIY00184.1"/>
    <property type="molecule type" value="Genomic_DNA"/>
</dbReference>
<keyword evidence="1" id="KW-1133">Transmembrane helix</keyword>
<protein>
    <submittedName>
        <fullName evidence="2">Uncharacterized protein</fullName>
    </submittedName>
</protein>
<feature type="transmembrane region" description="Helical" evidence="1">
    <location>
        <begin position="12"/>
        <end position="35"/>
    </location>
</feature>
<evidence type="ECO:0000256" key="1">
    <source>
        <dbReference type="SAM" id="Phobius"/>
    </source>
</evidence>
<dbReference type="Proteomes" id="UP001054945">
    <property type="component" value="Unassembled WGS sequence"/>
</dbReference>
<proteinExistence type="predicted"/>
<keyword evidence="1" id="KW-0812">Transmembrane</keyword>
<evidence type="ECO:0000313" key="2">
    <source>
        <dbReference type="EMBL" id="GIY00184.1"/>
    </source>
</evidence>
<keyword evidence="3" id="KW-1185">Reference proteome</keyword>
<sequence length="151" mass="17510">MLATFTNPSAESYLFFFGALLFFRLEELLAVLCLIDNGWCRSQRQVHIHVRSRRQIGNISRGRRYYTRALRRAFPCRVNTTVVINFHLQNLTFTETASSKNDHRPLSNQLSKTEYIDLPQVSDPIRIDRAKLISTSFEHFSSAKPIFSLLS</sequence>
<accession>A0AAV4PT08</accession>